<sequence>MLAAYCCGMGELGAKVGYGGVEVVAIEGYPIQIQRGGPSSFNPTQRGLR</sequence>
<evidence type="ECO:0000313" key="2">
    <source>
        <dbReference type="Proteomes" id="UP000634136"/>
    </source>
</evidence>
<comment type="caution">
    <text evidence="1">The sequence shown here is derived from an EMBL/GenBank/DDBJ whole genome shotgun (WGS) entry which is preliminary data.</text>
</comment>
<reference evidence="1" key="1">
    <citation type="submission" date="2020-09" db="EMBL/GenBank/DDBJ databases">
        <title>Genome-Enabled Discovery of Anthraquinone Biosynthesis in Senna tora.</title>
        <authorList>
            <person name="Kang S.-H."/>
            <person name="Pandey R.P."/>
            <person name="Lee C.-M."/>
            <person name="Sim J.-S."/>
            <person name="Jeong J.-T."/>
            <person name="Choi B.-S."/>
            <person name="Jung M."/>
            <person name="Ginzburg D."/>
            <person name="Zhao K."/>
            <person name="Won S.Y."/>
            <person name="Oh T.-J."/>
            <person name="Yu Y."/>
            <person name="Kim N.-H."/>
            <person name="Lee O.R."/>
            <person name="Lee T.-H."/>
            <person name="Bashyal P."/>
            <person name="Kim T.-S."/>
            <person name="Lee W.-H."/>
            <person name="Kawkins C."/>
            <person name="Kim C.-K."/>
            <person name="Kim J.S."/>
            <person name="Ahn B.O."/>
            <person name="Rhee S.Y."/>
            <person name="Sohng J.K."/>
        </authorList>
    </citation>
    <scope>NUCLEOTIDE SEQUENCE</scope>
    <source>
        <tissue evidence="1">Leaf</tissue>
    </source>
</reference>
<keyword evidence="2" id="KW-1185">Reference proteome</keyword>
<dbReference type="Proteomes" id="UP000634136">
    <property type="component" value="Unassembled WGS sequence"/>
</dbReference>
<name>A0A834WEX2_9FABA</name>
<evidence type="ECO:0000313" key="1">
    <source>
        <dbReference type="EMBL" id="KAF7820132.1"/>
    </source>
</evidence>
<accession>A0A834WEX2</accession>
<dbReference type="EMBL" id="JAAIUW010000008">
    <property type="protein sequence ID" value="KAF7820132.1"/>
    <property type="molecule type" value="Genomic_DNA"/>
</dbReference>
<organism evidence="1 2">
    <name type="scientific">Senna tora</name>
    <dbReference type="NCBI Taxonomy" id="362788"/>
    <lineage>
        <taxon>Eukaryota</taxon>
        <taxon>Viridiplantae</taxon>
        <taxon>Streptophyta</taxon>
        <taxon>Embryophyta</taxon>
        <taxon>Tracheophyta</taxon>
        <taxon>Spermatophyta</taxon>
        <taxon>Magnoliopsida</taxon>
        <taxon>eudicotyledons</taxon>
        <taxon>Gunneridae</taxon>
        <taxon>Pentapetalae</taxon>
        <taxon>rosids</taxon>
        <taxon>fabids</taxon>
        <taxon>Fabales</taxon>
        <taxon>Fabaceae</taxon>
        <taxon>Caesalpinioideae</taxon>
        <taxon>Cassia clade</taxon>
        <taxon>Senna</taxon>
    </lineage>
</organism>
<gene>
    <name evidence="1" type="ORF">G2W53_025587</name>
</gene>
<protein>
    <submittedName>
        <fullName evidence="1">Uncharacterized protein</fullName>
    </submittedName>
</protein>
<proteinExistence type="predicted"/>
<dbReference type="AlphaFoldDB" id="A0A834WEX2"/>